<dbReference type="Gene3D" id="3.20.20.80">
    <property type="entry name" value="Glycosidases"/>
    <property type="match status" value="1"/>
</dbReference>
<comment type="caution">
    <text evidence="1">The sequence shown here is derived from an EMBL/GenBank/DDBJ whole genome shotgun (WGS) entry which is preliminary data.</text>
</comment>
<name>A0A2R6NS09_9APHY</name>
<dbReference type="InterPro" id="IPR017853">
    <property type="entry name" value="GH"/>
</dbReference>
<evidence type="ECO:0008006" key="3">
    <source>
        <dbReference type="Google" id="ProtNLM"/>
    </source>
</evidence>
<proteinExistence type="predicted"/>
<dbReference type="Proteomes" id="UP000186601">
    <property type="component" value="Unassembled WGS sequence"/>
</dbReference>
<dbReference type="SUPFAM" id="SSF51445">
    <property type="entry name" value="(Trans)glycosidases"/>
    <property type="match status" value="1"/>
</dbReference>
<evidence type="ECO:0000313" key="1">
    <source>
        <dbReference type="EMBL" id="PSR75639.1"/>
    </source>
</evidence>
<sequence>MPTTDCESGVPDSSIFYTNSNAINDNAVLIQNLITDAIFAFEIENEAMGHMNQVAPNWWCDRANTIHSVIGSWGIQISTGGGTDFPTSTQSQFFSCSNLQIIAIHDYNIDPSYVASNIDSTKPTALSFGKRLLYEEFGANGGSKQSQIQAVTNTLVSTGVPWMYWEVTKPGAGSSDYEIWTDEPSWATLKSQSLATNRQGGEFAWPEID</sequence>
<organism evidence="1 2">
    <name type="scientific">Hermanssonia centrifuga</name>
    <dbReference type="NCBI Taxonomy" id="98765"/>
    <lineage>
        <taxon>Eukaryota</taxon>
        <taxon>Fungi</taxon>
        <taxon>Dikarya</taxon>
        <taxon>Basidiomycota</taxon>
        <taxon>Agaricomycotina</taxon>
        <taxon>Agaricomycetes</taxon>
        <taxon>Polyporales</taxon>
        <taxon>Meruliaceae</taxon>
        <taxon>Hermanssonia</taxon>
    </lineage>
</organism>
<keyword evidence="2" id="KW-1185">Reference proteome</keyword>
<protein>
    <recommendedName>
        <fullName evidence="3">Beta-1,4-endoglucanase</fullName>
    </recommendedName>
</protein>
<evidence type="ECO:0000313" key="2">
    <source>
        <dbReference type="Proteomes" id="UP000186601"/>
    </source>
</evidence>
<accession>A0A2R6NS09</accession>
<dbReference type="EMBL" id="MLYV02000881">
    <property type="protein sequence ID" value="PSR75639.1"/>
    <property type="molecule type" value="Genomic_DNA"/>
</dbReference>
<gene>
    <name evidence="1" type="ORF">PHLCEN_2v8930</name>
</gene>
<reference evidence="1 2" key="1">
    <citation type="submission" date="2018-02" db="EMBL/GenBank/DDBJ databases">
        <title>Genome sequence of the basidiomycete white-rot fungus Phlebia centrifuga.</title>
        <authorList>
            <person name="Granchi Z."/>
            <person name="Peng M."/>
            <person name="de Vries R.P."/>
            <person name="Hilden K."/>
            <person name="Makela M.R."/>
            <person name="Grigoriev I."/>
            <person name="Riley R."/>
        </authorList>
    </citation>
    <scope>NUCLEOTIDE SEQUENCE [LARGE SCALE GENOMIC DNA]</scope>
    <source>
        <strain evidence="1 2">FBCC195</strain>
    </source>
</reference>
<dbReference type="AlphaFoldDB" id="A0A2R6NS09"/>
<dbReference type="STRING" id="98765.A0A2R6NS09"/>
<dbReference type="OrthoDB" id="428177at2759"/>